<dbReference type="EMBL" id="CP117411">
    <property type="protein sequence ID" value="WCT74326.1"/>
    <property type="molecule type" value="Genomic_DNA"/>
</dbReference>
<dbReference type="Gene3D" id="3.40.50.2020">
    <property type="match status" value="1"/>
</dbReference>
<dbReference type="SUPFAM" id="SSF53271">
    <property type="entry name" value="PRTase-like"/>
    <property type="match status" value="1"/>
</dbReference>
<keyword evidence="2" id="KW-0808">Transferase</keyword>
<dbReference type="RefSeq" id="WP_273689277.1">
    <property type="nucleotide sequence ID" value="NZ_CP117411.1"/>
</dbReference>
<keyword evidence="2" id="KW-0328">Glycosyltransferase</keyword>
<evidence type="ECO:0000256" key="1">
    <source>
        <dbReference type="SAM" id="MobiDB-lite"/>
    </source>
</evidence>
<organism evidence="2 3">
    <name type="scientific">Sphingomonas naphthae</name>
    <dbReference type="NCBI Taxonomy" id="1813468"/>
    <lineage>
        <taxon>Bacteria</taxon>
        <taxon>Pseudomonadati</taxon>
        <taxon>Pseudomonadota</taxon>
        <taxon>Alphaproteobacteria</taxon>
        <taxon>Sphingomonadales</taxon>
        <taxon>Sphingomonadaceae</taxon>
        <taxon>Sphingomonas</taxon>
    </lineage>
</organism>
<dbReference type="GO" id="GO:0016757">
    <property type="term" value="F:glycosyltransferase activity"/>
    <property type="evidence" value="ECO:0007669"/>
    <property type="project" value="UniProtKB-KW"/>
</dbReference>
<feature type="region of interest" description="Disordered" evidence="1">
    <location>
        <begin position="282"/>
        <end position="304"/>
    </location>
</feature>
<sequence length="339" mass="37441">MEYRSLADLNDTVCRQIDRIPPDVSLVVGVPRSGLLAANLIALNLNLPLLDLEAWLHGLAPHVGRTVRSTMKARDRERVLVVDDSILSGESMVTVRERVAAARPDADVLYCAVYGAGGDHPEVDLTLESVAHPRIFQWNLMRHNRLATACFDIDGVLCADPEHHENDDGPLYEQFVLNARPLLVPGVRIGHLVTSRLERFRPQTEAWLDARGIEYDRLWMIDLPTAEERRRLKAHAPHKARVYRETGACLFVESEDRQAQTIAELSGLPVLSIEGQRMVWPDGSGAASRRRHAQRWTSPAPAARTPKAMAARIARVALGPAGYAALKGFVRGGASKATS</sequence>
<dbReference type="InterPro" id="IPR029057">
    <property type="entry name" value="PRTase-like"/>
</dbReference>
<keyword evidence="3" id="KW-1185">Reference proteome</keyword>
<name>A0ABY7TM58_9SPHN</name>
<evidence type="ECO:0000313" key="2">
    <source>
        <dbReference type="EMBL" id="WCT74326.1"/>
    </source>
</evidence>
<protein>
    <submittedName>
        <fullName evidence="2">Phosphoribosyltransferase</fullName>
    </submittedName>
</protein>
<reference evidence="2 3" key="1">
    <citation type="submission" date="2023-02" db="EMBL/GenBank/DDBJ databases">
        <title>Genome sequence of Sphingomonas naphthae.</title>
        <authorList>
            <person name="Kim S."/>
            <person name="Heo J."/>
            <person name="Kwon S.-W."/>
        </authorList>
    </citation>
    <scope>NUCLEOTIDE SEQUENCE [LARGE SCALE GENOMIC DNA]</scope>
    <source>
        <strain evidence="2 3">KACC 18716</strain>
    </source>
</reference>
<accession>A0ABY7TM58</accession>
<dbReference type="InterPro" id="IPR023214">
    <property type="entry name" value="HAD_sf"/>
</dbReference>
<proteinExistence type="predicted"/>
<gene>
    <name evidence="2" type="ORF">PQ455_03605</name>
</gene>
<dbReference type="Gene3D" id="3.40.50.1000">
    <property type="entry name" value="HAD superfamily/HAD-like"/>
    <property type="match status" value="1"/>
</dbReference>
<dbReference type="Proteomes" id="UP001220395">
    <property type="component" value="Chromosome"/>
</dbReference>
<evidence type="ECO:0000313" key="3">
    <source>
        <dbReference type="Proteomes" id="UP001220395"/>
    </source>
</evidence>